<dbReference type="Proteomes" id="UP000031829">
    <property type="component" value="Chromosome"/>
</dbReference>
<name>A0A0B6A5N7_PRIM2</name>
<accession>A0A0B6A5N7</accession>
<dbReference type="AlphaFoldDB" id="A0A0B6A5N7"/>
<dbReference type="EMBL" id="CP009920">
    <property type="protein sequence ID" value="AJI20265.1"/>
    <property type="molecule type" value="Genomic_DNA"/>
</dbReference>
<evidence type="ECO:0000313" key="1">
    <source>
        <dbReference type="EMBL" id="AJI20265.1"/>
    </source>
</evidence>
<evidence type="ECO:0000313" key="2">
    <source>
        <dbReference type="Proteomes" id="UP000031829"/>
    </source>
</evidence>
<sequence length="96" mass="10386">MNGNVRTMKWVTAGYEALLGIPLIGAGIVMGFSYTPLFIGFILHAITLILANRRGLSAYGNILGIVTSLIAWIPFLGFIMHIITAIVIAIDAARQR</sequence>
<proteinExistence type="predicted"/>
<dbReference type="GeneID" id="93640811"/>
<reference evidence="1 2" key="1">
    <citation type="journal article" date="2015" name="Genome Announc.">
        <title>Complete genome sequences for 35 biothreat assay-relevant bacillus species.</title>
        <authorList>
            <person name="Johnson S.L."/>
            <person name="Daligault H.E."/>
            <person name="Davenport K.W."/>
            <person name="Jaissle J."/>
            <person name="Frey K.G."/>
            <person name="Ladner J.T."/>
            <person name="Broomall S.M."/>
            <person name="Bishop-Lilly K.A."/>
            <person name="Bruce D.C."/>
            <person name="Gibbons H.S."/>
            <person name="Coyne S.R."/>
            <person name="Lo C.C."/>
            <person name="Meincke L."/>
            <person name="Munk A.C."/>
            <person name="Koroleva G.I."/>
            <person name="Rosenzweig C.N."/>
            <person name="Palacios G.F."/>
            <person name="Redden C.L."/>
            <person name="Minogue T.D."/>
            <person name="Chain P.S."/>
        </authorList>
    </citation>
    <scope>NUCLEOTIDE SEQUENCE [LARGE SCALE GENOMIC DNA]</scope>
    <source>
        <strain evidence="2">ATCC 14581 / DSM 32 / JCM 2506 / NBRC 15308 / NCIMB 9376 / NCTC 10342 / NRRL B-14308 / VKM B-512</strain>
    </source>
</reference>
<dbReference type="KEGG" id="bmeg:BG04_2742"/>
<protein>
    <submittedName>
        <fullName evidence="1">Putative membrane protein</fullName>
    </submittedName>
</protein>
<dbReference type="RefSeq" id="WP_034654652.1">
    <property type="nucleotide sequence ID" value="NZ_BCVB01000024.1"/>
</dbReference>
<dbReference type="HOGENOM" id="CLU_158501_0_0_9"/>
<organism evidence="1 2">
    <name type="scientific">Priestia megaterium (strain ATCC 14581 / DSM 32 / CCUG 1817 / JCM 2506 / NBRC 15308 / NCIMB 9376 / NCTC 10342 / NRRL B-14308 / VKM B-512 / Ford 19)</name>
    <name type="common">Bacillus megaterium</name>
    <dbReference type="NCBI Taxonomy" id="1348623"/>
    <lineage>
        <taxon>Bacteria</taxon>
        <taxon>Bacillati</taxon>
        <taxon>Bacillota</taxon>
        <taxon>Bacilli</taxon>
        <taxon>Bacillales</taxon>
        <taxon>Bacillaceae</taxon>
        <taxon>Priestia</taxon>
    </lineage>
</organism>
<gene>
    <name evidence="1" type="ORF">BG04_2742</name>
</gene>